<keyword evidence="3" id="KW-1185">Reference proteome</keyword>
<dbReference type="Gene3D" id="2.60.40.420">
    <property type="entry name" value="Cupredoxins - blue copper proteins"/>
    <property type="match status" value="1"/>
</dbReference>
<dbReference type="AlphaFoldDB" id="A0A1X7IXL2"/>
<dbReference type="STRING" id="1610489.SAMN06295981_1035"/>
<dbReference type="Proteomes" id="UP000193309">
    <property type="component" value="Unassembled WGS sequence"/>
</dbReference>
<keyword evidence="1" id="KW-0472">Membrane</keyword>
<dbReference type="InterPro" id="IPR008972">
    <property type="entry name" value="Cupredoxin"/>
</dbReference>
<evidence type="ECO:0000256" key="1">
    <source>
        <dbReference type="SAM" id="Phobius"/>
    </source>
</evidence>
<feature type="transmembrane region" description="Helical" evidence="1">
    <location>
        <begin position="199"/>
        <end position="225"/>
    </location>
</feature>
<feature type="transmembrane region" description="Helical" evidence="1">
    <location>
        <begin position="98"/>
        <end position="120"/>
    </location>
</feature>
<organism evidence="2 3">
    <name type="scientific">Corynebacterium pollutisoli</name>
    <dbReference type="NCBI Taxonomy" id="1610489"/>
    <lineage>
        <taxon>Bacteria</taxon>
        <taxon>Bacillati</taxon>
        <taxon>Actinomycetota</taxon>
        <taxon>Actinomycetes</taxon>
        <taxon>Mycobacteriales</taxon>
        <taxon>Corynebacteriaceae</taxon>
        <taxon>Corynebacterium</taxon>
    </lineage>
</organism>
<feature type="transmembrane region" description="Helical" evidence="1">
    <location>
        <begin position="132"/>
        <end position="152"/>
    </location>
</feature>
<feature type="transmembrane region" description="Helical" evidence="1">
    <location>
        <begin position="72"/>
        <end position="92"/>
    </location>
</feature>
<evidence type="ECO:0008006" key="4">
    <source>
        <dbReference type="Google" id="ProtNLM"/>
    </source>
</evidence>
<sequence>MTSLPWHRIASRPVTVWMLLFLLAGATHTLIPGYRWVLIHLFTLGVVGNSIILWSQTLSGRFLGRETAWKPLVGRLGVFNFGVVLTVAGQIADLTPLTHAGVGVISAALVWHALALGRLWWSAAGHRHRPLVAGYVVSALFLPVGGVLGVLLDDADSLRTAHVVATLLGFVGIAAAASLTILFPAIWRVNGTIPFTPVLVLLLAGAVAALVHPAGVLLYAAGWAVGLVGWSRQVARVLADPRDRIGYASVSVLAAVLWLTGSLVALGLGHRPVLPLLVGFAAQLLLGVMSHQLPAAMRGGPGAVRAGTREMERIGLFRVTLVNGGLAVWLAADSSWLKVAASVLCLGALALFLPLMRRASRAQVAVLRKQAAAPPRPADPRPAWNQVTAAVAVLALLLGAFGGLAGPAVPSSTVAGTGTEQVTEVEVRAVGYRFEPEVIEVPSGHRVIVRLRNDDPELAHDLRMDSGVDCGRLLPGDKVELDLGVLTADLDGRCTIAGHHAQGMVFAVRVV</sequence>
<evidence type="ECO:0000313" key="2">
    <source>
        <dbReference type="EMBL" id="SMG19814.1"/>
    </source>
</evidence>
<gene>
    <name evidence="2" type="ORF">SAMN06295981_1035</name>
</gene>
<dbReference type="OrthoDB" id="345021at2"/>
<feature type="transmembrane region" description="Helical" evidence="1">
    <location>
        <begin position="164"/>
        <end position="187"/>
    </location>
</feature>
<feature type="transmembrane region" description="Helical" evidence="1">
    <location>
        <begin position="383"/>
        <end position="404"/>
    </location>
</feature>
<protein>
    <recommendedName>
        <fullName evidence="4">EfeO-type cupredoxin-like domain-containing protein</fullName>
    </recommendedName>
</protein>
<feature type="transmembrane region" description="Helical" evidence="1">
    <location>
        <begin position="273"/>
        <end position="294"/>
    </location>
</feature>
<dbReference type="EMBL" id="FXAR01000003">
    <property type="protein sequence ID" value="SMG19814.1"/>
    <property type="molecule type" value="Genomic_DNA"/>
</dbReference>
<dbReference type="SUPFAM" id="SSF49503">
    <property type="entry name" value="Cupredoxins"/>
    <property type="match status" value="1"/>
</dbReference>
<feature type="transmembrane region" description="Helical" evidence="1">
    <location>
        <begin position="39"/>
        <end position="60"/>
    </location>
</feature>
<reference evidence="3" key="1">
    <citation type="submission" date="2017-04" db="EMBL/GenBank/DDBJ databases">
        <authorList>
            <person name="Varghese N."/>
            <person name="Submissions S."/>
        </authorList>
    </citation>
    <scope>NUCLEOTIDE SEQUENCE [LARGE SCALE GENOMIC DNA]</scope>
    <source>
        <strain evidence="3">VDS</strain>
    </source>
</reference>
<evidence type="ECO:0000313" key="3">
    <source>
        <dbReference type="Proteomes" id="UP000193309"/>
    </source>
</evidence>
<keyword evidence="1" id="KW-0812">Transmembrane</keyword>
<dbReference type="RefSeq" id="WP_085549183.1">
    <property type="nucleotide sequence ID" value="NZ_FXAR01000003.1"/>
</dbReference>
<name>A0A1X7IXL2_9CORY</name>
<feature type="transmembrane region" description="Helical" evidence="1">
    <location>
        <begin position="339"/>
        <end position="356"/>
    </location>
</feature>
<proteinExistence type="predicted"/>
<accession>A0A1X7IXL2</accession>
<feature type="transmembrane region" description="Helical" evidence="1">
    <location>
        <begin position="245"/>
        <end position="266"/>
    </location>
</feature>
<keyword evidence="1" id="KW-1133">Transmembrane helix</keyword>
<feature type="transmembrane region" description="Helical" evidence="1">
    <location>
        <begin position="314"/>
        <end position="332"/>
    </location>
</feature>